<protein>
    <submittedName>
        <fullName evidence="4">FecR family protein</fullName>
    </submittedName>
</protein>
<evidence type="ECO:0000256" key="1">
    <source>
        <dbReference type="SAM" id="Phobius"/>
    </source>
</evidence>
<gene>
    <name evidence="4" type="ORF">SAMN05216193_1158</name>
</gene>
<feature type="transmembrane region" description="Helical" evidence="1">
    <location>
        <begin position="84"/>
        <end position="102"/>
    </location>
</feature>
<dbReference type="Pfam" id="PF16220">
    <property type="entry name" value="DUF4880"/>
    <property type="match status" value="1"/>
</dbReference>
<dbReference type="GO" id="GO:0016989">
    <property type="term" value="F:sigma factor antagonist activity"/>
    <property type="evidence" value="ECO:0007669"/>
    <property type="project" value="TreeGrafter"/>
</dbReference>
<dbReference type="EMBL" id="FNIJ01000015">
    <property type="protein sequence ID" value="SDO72983.1"/>
    <property type="molecule type" value="Genomic_DNA"/>
</dbReference>
<keyword evidence="1" id="KW-0812">Transmembrane</keyword>
<keyword evidence="1" id="KW-0472">Membrane</keyword>
<evidence type="ECO:0000313" key="4">
    <source>
        <dbReference type="EMBL" id="SDO72983.1"/>
    </source>
</evidence>
<dbReference type="Pfam" id="PF04773">
    <property type="entry name" value="FecR"/>
    <property type="match status" value="1"/>
</dbReference>
<reference evidence="5" key="1">
    <citation type="submission" date="2016-10" db="EMBL/GenBank/DDBJ databases">
        <authorList>
            <person name="Varghese N."/>
            <person name="Submissions S."/>
        </authorList>
    </citation>
    <scope>NUCLEOTIDE SEQUENCE [LARGE SCALE GENOMIC DNA]</scope>
    <source>
        <strain evidence="5">JCM 21621</strain>
    </source>
</reference>
<feature type="domain" description="FecR N-terminal" evidence="3">
    <location>
        <begin position="11"/>
        <end position="53"/>
    </location>
</feature>
<dbReference type="InterPro" id="IPR032623">
    <property type="entry name" value="FecR_N"/>
</dbReference>
<dbReference type="Proteomes" id="UP000242957">
    <property type="component" value="Unassembled WGS sequence"/>
</dbReference>
<dbReference type="InterPro" id="IPR012373">
    <property type="entry name" value="Ferrdict_sens_TM"/>
</dbReference>
<accession>A0A1H0LY19</accession>
<dbReference type="AlphaFoldDB" id="A0A1H0LY19"/>
<sequence length="321" mass="35627">MSTRPDHSTLQQAAQWYARLAAAPDDARVRERWAQWHAQSEVNRTAWSYVERIGQRFQPLQDDGDTALQTLRSARRAQPTRRQAMSGLAVLLGGALLGWGGWQNQRLRAGLLALRADLRSGTGEMREERLADGTHIWLNGNSALDLDFRSDLRRLLLLQGEVLIETARDDRPFVVESGQGRMRALGTRFSVTQQDGATRLAVFDGAVEIRTADGTSRQVIEAGSQVRFDSAVIAAAQPADPARQAWSKGILAANDMPLAAFVEELSRYRHGHIGVDPALADLRVMGSFPLHDSDRALAMLQGALPVRIQRTLPWWVSIEPR</sequence>
<keyword evidence="1" id="KW-1133">Transmembrane helix</keyword>
<dbReference type="RefSeq" id="WP_174688591.1">
    <property type="nucleotide sequence ID" value="NZ_FNIJ01000015.1"/>
</dbReference>
<dbReference type="Gene3D" id="2.60.120.1440">
    <property type="match status" value="1"/>
</dbReference>
<dbReference type="PANTHER" id="PTHR30273">
    <property type="entry name" value="PERIPLASMIC SIGNAL SENSOR AND SIGMA FACTOR ACTIVATOR FECR-RELATED"/>
    <property type="match status" value="1"/>
</dbReference>
<evidence type="ECO:0000313" key="5">
    <source>
        <dbReference type="Proteomes" id="UP000242957"/>
    </source>
</evidence>
<keyword evidence="5" id="KW-1185">Reference proteome</keyword>
<dbReference type="InterPro" id="IPR006860">
    <property type="entry name" value="FecR"/>
</dbReference>
<dbReference type="STRING" id="198616.SAMN05216193_1158"/>
<name>A0A1H0LY19_9PSED</name>
<dbReference type="PIRSF" id="PIRSF018266">
    <property type="entry name" value="FecR"/>
    <property type="match status" value="1"/>
</dbReference>
<evidence type="ECO:0000259" key="3">
    <source>
        <dbReference type="Pfam" id="PF16220"/>
    </source>
</evidence>
<feature type="domain" description="FecR protein" evidence="2">
    <location>
        <begin position="117"/>
        <end position="208"/>
    </location>
</feature>
<proteinExistence type="predicted"/>
<organism evidence="4 5">
    <name type="scientific">Pseudomonas jinjuensis</name>
    <dbReference type="NCBI Taxonomy" id="198616"/>
    <lineage>
        <taxon>Bacteria</taxon>
        <taxon>Pseudomonadati</taxon>
        <taxon>Pseudomonadota</taxon>
        <taxon>Gammaproteobacteria</taxon>
        <taxon>Pseudomonadales</taxon>
        <taxon>Pseudomonadaceae</taxon>
        <taxon>Pseudomonas</taxon>
    </lineage>
</organism>
<dbReference type="PANTHER" id="PTHR30273:SF2">
    <property type="entry name" value="PROTEIN FECR"/>
    <property type="match status" value="1"/>
</dbReference>
<evidence type="ECO:0000259" key="2">
    <source>
        <dbReference type="Pfam" id="PF04773"/>
    </source>
</evidence>